<dbReference type="EMBL" id="EQ974373">
    <property type="protein sequence ID" value="EEF30009.1"/>
    <property type="molecule type" value="Genomic_DNA"/>
</dbReference>
<dbReference type="Gene3D" id="2.60.120.330">
    <property type="entry name" value="B-lactam Antibiotic, Isopenicillin N Synthase, Chain"/>
    <property type="match status" value="1"/>
</dbReference>
<dbReference type="EC" id="1.14.11.11" evidence="11"/>
<dbReference type="GO" id="GO:0031418">
    <property type="term" value="F:L-ascorbic acid binding"/>
    <property type="evidence" value="ECO:0007669"/>
    <property type="project" value="UniProtKB-KW"/>
</dbReference>
<dbReference type="AlphaFoldDB" id="B9T297"/>
<protein>
    <submittedName>
        <fullName evidence="11">1-aminocyclopropane-1-carboxylate oxidase, putative</fullName>
        <ecNumber evidence="11">1.14.11.11</ecNumber>
    </submittedName>
</protein>
<dbReference type="OMA" id="HIIPRSN"/>
<evidence type="ECO:0000256" key="3">
    <source>
        <dbReference type="ARBA" id="ARBA00022723"/>
    </source>
</evidence>
<reference evidence="12" key="1">
    <citation type="journal article" date="2010" name="Nat. Biotechnol.">
        <title>Draft genome sequence of the oilseed species Ricinus communis.</title>
        <authorList>
            <person name="Chan A.P."/>
            <person name="Crabtree J."/>
            <person name="Zhao Q."/>
            <person name="Lorenzi H."/>
            <person name="Orvis J."/>
            <person name="Puiu D."/>
            <person name="Melake-Berhan A."/>
            <person name="Jones K.M."/>
            <person name="Redman J."/>
            <person name="Chen G."/>
            <person name="Cahoon E.B."/>
            <person name="Gedil M."/>
            <person name="Stanke M."/>
            <person name="Haas B.J."/>
            <person name="Wortman J.R."/>
            <person name="Fraser-Liggett C.M."/>
            <person name="Ravel J."/>
            <person name="Rabinowicz P.D."/>
        </authorList>
    </citation>
    <scope>NUCLEOTIDE SEQUENCE [LARGE SCALE GENOMIC DNA]</scope>
    <source>
        <strain evidence="12">cv. Hale</strain>
    </source>
</reference>
<evidence type="ECO:0000256" key="8">
    <source>
        <dbReference type="ARBA" id="ARBA00052233"/>
    </source>
</evidence>
<dbReference type="STRING" id="3988.B9T297"/>
<keyword evidence="6 9" id="KW-0560">Oxidoreductase</keyword>
<dbReference type="PROSITE" id="PS51471">
    <property type="entry name" value="FE2OG_OXY"/>
    <property type="match status" value="1"/>
</dbReference>
<dbReference type="InParanoid" id="B9T297"/>
<evidence type="ECO:0000256" key="1">
    <source>
        <dbReference type="ARBA" id="ARBA00001961"/>
    </source>
</evidence>
<evidence type="ECO:0000256" key="6">
    <source>
        <dbReference type="ARBA" id="ARBA00023002"/>
    </source>
</evidence>
<evidence type="ECO:0000256" key="2">
    <source>
        <dbReference type="ARBA" id="ARBA00008056"/>
    </source>
</evidence>
<organism evidence="11 12">
    <name type="scientific">Ricinus communis</name>
    <name type="common">Castor bean</name>
    <dbReference type="NCBI Taxonomy" id="3988"/>
    <lineage>
        <taxon>Eukaryota</taxon>
        <taxon>Viridiplantae</taxon>
        <taxon>Streptophyta</taxon>
        <taxon>Embryophyta</taxon>
        <taxon>Tracheophyta</taxon>
        <taxon>Spermatophyta</taxon>
        <taxon>Magnoliopsida</taxon>
        <taxon>eudicotyledons</taxon>
        <taxon>Gunneridae</taxon>
        <taxon>Pentapetalae</taxon>
        <taxon>rosids</taxon>
        <taxon>fabids</taxon>
        <taxon>Malpighiales</taxon>
        <taxon>Euphorbiaceae</taxon>
        <taxon>Acalyphoideae</taxon>
        <taxon>Acalypheae</taxon>
        <taxon>Ricinus</taxon>
    </lineage>
</organism>
<evidence type="ECO:0000256" key="4">
    <source>
        <dbReference type="ARBA" id="ARBA00022896"/>
    </source>
</evidence>
<dbReference type="KEGG" id="rcu:8277475"/>
<keyword evidence="4" id="KW-0847">Vitamin C</keyword>
<dbReference type="OrthoDB" id="815737at2759"/>
<evidence type="ECO:0000259" key="10">
    <source>
        <dbReference type="PROSITE" id="PS51471"/>
    </source>
</evidence>
<dbReference type="InterPro" id="IPR005123">
    <property type="entry name" value="Oxoglu/Fe-dep_dioxygenase_dom"/>
</dbReference>
<dbReference type="InterPro" id="IPR044861">
    <property type="entry name" value="IPNS-like_FE2OG_OXY"/>
</dbReference>
<dbReference type="PANTHER" id="PTHR47991">
    <property type="entry name" value="OXOGLUTARATE/IRON-DEPENDENT DIOXYGENASE"/>
    <property type="match status" value="1"/>
</dbReference>
<dbReference type="SUPFAM" id="SSF51197">
    <property type="entry name" value="Clavaminate synthase-like"/>
    <property type="match status" value="1"/>
</dbReference>
<keyword evidence="3 9" id="KW-0479">Metal-binding</keyword>
<comment type="similarity">
    <text evidence="2 9">Belongs to the iron/ascorbate-dependent oxidoreductase family.</text>
</comment>
<proteinExistence type="inferred from homology"/>
<evidence type="ECO:0000313" key="11">
    <source>
        <dbReference type="EMBL" id="EEF30009.1"/>
    </source>
</evidence>
<dbReference type="Pfam" id="PF03171">
    <property type="entry name" value="2OG-FeII_Oxy"/>
    <property type="match status" value="1"/>
</dbReference>
<feature type="domain" description="Fe2OG dioxygenase" evidence="10">
    <location>
        <begin position="183"/>
        <end position="283"/>
    </location>
</feature>
<dbReference type="PRINTS" id="PR00682">
    <property type="entry name" value="IPNSYNTHASE"/>
</dbReference>
<dbReference type="GO" id="GO:0047998">
    <property type="term" value="F:hyoscyamine (6S)-dioxygenase activity"/>
    <property type="evidence" value="ECO:0007669"/>
    <property type="project" value="UniProtKB-EC"/>
</dbReference>
<evidence type="ECO:0000313" key="12">
    <source>
        <dbReference type="Proteomes" id="UP000008311"/>
    </source>
</evidence>
<gene>
    <name evidence="11" type="ORF">RCOM_0463520</name>
</gene>
<comment type="cofactor">
    <cofactor evidence="1">
        <name>L-ascorbate</name>
        <dbReference type="ChEBI" id="CHEBI:38290"/>
    </cofactor>
</comment>
<dbReference type="FunFam" id="2.60.120.330:FF:000007">
    <property type="entry name" value="Protein DMR6-like oxygenase 2"/>
    <property type="match status" value="1"/>
</dbReference>
<keyword evidence="7 9" id="KW-0408">Iron</keyword>
<dbReference type="Proteomes" id="UP000008311">
    <property type="component" value="Unassembled WGS sequence"/>
</dbReference>
<dbReference type="InterPro" id="IPR026992">
    <property type="entry name" value="DIOX_N"/>
</dbReference>
<comment type="catalytic activity">
    <reaction evidence="8">
        <text>salicylate + NADH + O2 + H(+) = 2,3-dihydroxybenzoate + NAD(+) + H2O</text>
        <dbReference type="Rhea" id="RHEA:51792"/>
        <dbReference type="ChEBI" id="CHEBI:15377"/>
        <dbReference type="ChEBI" id="CHEBI:15378"/>
        <dbReference type="ChEBI" id="CHEBI:15379"/>
        <dbReference type="ChEBI" id="CHEBI:30762"/>
        <dbReference type="ChEBI" id="CHEBI:36654"/>
        <dbReference type="ChEBI" id="CHEBI:57540"/>
        <dbReference type="ChEBI" id="CHEBI:57945"/>
    </reaction>
</comment>
<accession>B9T297</accession>
<evidence type="ECO:0000256" key="7">
    <source>
        <dbReference type="ARBA" id="ARBA00023004"/>
    </source>
</evidence>
<keyword evidence="5" id="KW-0223">Dioxygenase</keyword>
<evidence type="ECO:0000256" key="9">
    <source>
        <dbReference type="RuleBase" id="RU003682"/>
    </source>
</evidence>
<keyword evidence="12" id="KW-1185">Reference proteome</keyword>
<dbReference type="eggNOG" id="KOG0143">
    <property type="taxonomic scope" value="Eukaryota"/>
</dbReference>
<name>B9T297_RICCO</name>
<dbReference type="InterPro" id="IPR027443">
    <property type="entry name" value="IPNS-like_sf"/>
</dbReference>
<sequence>MEKLVSSWCNVQSLPDNYVFPPEKRPGINIVPLCNTIPVIDLEASDAALNILKASQEFGFFQVINHGVAENLVNDTMSVFKEFFELPAEDKANLYSEEPSRSCRLYTSSPNYYNEEVHFWRDNLRHPCHPVDNFIDQWPEKPIRYREVVGNCSVEMRKLVLRILQMISHGLRLDAKYFGDDLSKELLLSVNHYPPCPEPNLALGLPKHSDPNLITILHQGDVYGLQVFKDGEWIGVEPIPNAFVVNIGLQLQIISNGKLKSSEHRVVTNSSDARTTVVFFFSPCNDSLIEPEKTLTDERNSPLYKGFQYKEFLTYYIAKHGDTEAAIEPFQLI</sequence>
<evidence type="ECO:0000256" key="5">
    <source>
        <dbReference type="ARBA" id="ARBA00022964"/>
    </source>
</evidence>
<dbReference type="Pfam" id="PF14226">
    <property type="entry name" value="DIOX_N"/>
    <property type="match status" value="1"/>
</dbReference>
<dbReference type="GO" id="GO:0046872">
    <property type="term" value="F:metal ion binding"/>
    <property type="evidence" value="ECO:0007669"/>
    <property type="project" value="UniProtKB-KW"/>
</dbReference>
<dbReference type="InterPro" id="IPR050295">
    <property type="entry name" value="Plant_2OG-oxidoreductases"/>
</dbReference>
<dbReference type="GO" id="GO:0002229">
    <property type="term" value="P:defense response to oomycetes"/>
    <property type="evidence" value="ECO:0007669"/>
    <property type="project" value="UniProtKB-ARBA"/>
</dbReference>